<evidence type="ECO:0000259" key="2">
    <source>
        <dbReference type="Pfam" id="PF16026"/>
    </source>
</evidence>
<evidence type="ECO:0000313" key="4">
    <source>
        <dbReference type="Proteomes" id="UP000596742"/>
    </source>
</evidence>
<evidence type="ECO:0000256" key="1">
    <source>
        <dbReference type="SAM" id="Coils"/>
    </source>
</evidence>
<organism evidence="3 4">
    <name type="scientific">Mytilus galloprovincialis</name>
    <name type="common">Mediterranean mussel</name>
    <dbReference type="NCBI Taxonomy" id="29158"/>
    <lineage>
        <taxon>Eukaryota</taxon>
        <taxon>Metazoa</taxon>
        <taxon>Spiralia</taxon>
        <taxon>Lophotrochozoa</taxon>
        <taxon>Mollusca</taxon>
        <taxon>Bivalvia</taxon>
        <taxon>Autobranchia</taxon>
        <taxon>Pteriomorphia</taxon>
        <taxon>Mytilida</taxon>
        <taxon>Mytiloidea</taxon>
        <taxon>Mytilidae</taxon>
        <taxon>Mytilinae</taxon>
        <taxon>Mytilus</taxon>
    </lineage>
</organism>
<proteinExistence type="predicted"/>
<comment type="caution">
    <text evidence="3">The sequence shown here is derived from an EMBL/GenBank/DDBJ whole genome shotgun (WGS) entry which is preliminary data.</text>
</comment>
<feature type="coiled-coil region" evidence="1">
    <location>
        <begin position="39"/>
        <end position="66"/>
    </location>
</feature>
<feature type="domain" description="Mitochondria-eating protein C-terminal" evidence="2">
    <location>
        <begin position="281"/>
        <end position="470"/>
    </location>
</feature>
<dbReference type="AlphaFoldDB" id="A0A8B6GRF4"/>
<dbReference type="Proteomes" id="UP000596742">
    <property type="component" value="Unassembled WGS sequence"/>
</dbReference>
<evidence type="ECO:0000313" key="3">
    <source>
        <dbReference type="EMBL" id="VDI67731.1"/>
    </source>
</evidence>
<reference evidence="3" key="1">
    <citation type="submission" date="2018-11" db="EMBL/GenBank/DDBJ databases">
        <authorList>
            <person name="Alioto T."/>
            <person name="Alioto T."/>
        </authorList>
    </citation>
    <scope>NUCLEOTIDE SEQUENCE</scope>
</reference>
<dbReference type="EMBL" id="UYJE01008839">
    <property type="protein sequence ID" value="VDI67731.1"/>
    <property type="molecule type" value="Genomic_DNA"/>
</dbReference>
<keyword evidence="4" id="KW-1185">Reference proteome</keyword>
<feature type="coiled-coil region" evidence="1">
    <location>
        <begin position="119"/>
        <end position="264"/>
    </location>
</feature>
<accession>A0A8B6GRF4</accession>
<dbReference type="Pfam" id="PF16026">
    <property type="entry name" value="MIEAP"/>
    <property type="match status" value="1"/>
</dbReference>
<gene>
    <name evidence="3" type="ORF">MGAL_10B055530</name>
</gene>
<protein>
    <recommendedName>
        <fullName evidence="2">Mitochondria-eating protein C-terminal domain-containing protein</fullName>
    </recommendedName>
</protein>
<name>A0A8B6GRF4_MYTGA</name>
<dbReference type="InterPro" id="IPR031981">
    <property type="entry name" value="MIEAP_C"/>
</dbReference>
<keyword evidence="1" id="KW-0175">Coiled coil</keyword>
<sequence length="473" mass="54883">MLWPHKNEQQITADDIILLHSCSGLALNNEEQASLGKECEDLKILLQQKQKELNNLKSRFQELADSKETSEFVFKGCQELEVLNIEQCNKLDFENPKLKNRLHQYEDKFEDIPALKRHMNTVQSDNDELNLKLQEYAAELEGIPSLKRRIENLQTDNTELEKRDKHKDGLLQKSESTVQKMQKDNQKLQTEIISQNQNYDTLKIKLESLKDKNLELDERLRRRSPVVVAEPKNCQNCFKYRNDISDLKREINDLRDRLSEAAGNKLRDNNPNIADLSDMNRPTSLAEKFSSLYTDEYTDAMEVIEDDMDEAASVKVMLDWLKSCYDWCQRLAKEQRETLINRSIGFMQEHGGQKVVLSDRCLIFVKEFQKKIAVESLAVVGQICHVKSVTQQTLSRENYIVKYIKKCSELCWMMQISDPPLYVNFDVNSGENLNKNDYNVFTKSGSKIDYLVWPVLYLHKTGPMLAKGVAQGK</sequence>
<dbReference type="OrthoDB" id="6121564at2759"/>